<evidence type="ECO:0000313" key="4">
    <source>
        <dbReference type="Proteomes" id="UP001215216"/>
    </source>
</evidence>
<gene>
    <name evidence="3" type="ORF">P7079_08175</name>
</gene>
<evidence type="ECO:0000256" key="2">
    <source>
        <dbReference type="SAM" id="SignalP"/>
    </source>
</evidence>
<keyword evidence="4" id="KW-1185">Reference proteome</keyword>
<dbReference type="EMBL" id="CP121208">
    <property type="protein sequence ID" value="WFM83350.1"/>
    <property type="molecule type" value="Genomic_DNA"/>
</dbReference>
<dbReference type="NCBIfam" id="NF012211">
    <property type="entry name" value="tand_rpt_95"/>
    <property type="match status" value="2"/>
</dbReference>
<organism evidence="3 4">
    <name type="scientific">Arcanobacterium canis</name>
    <dbReference type="NCBI Taxonomy" id="999183"/>
    <lineage>
        <taxon>Bacteria</taxon>
        <taxon>Bacillati</taxon>
        <taxon>Actinomycetota</taxon>
        <taxon>Actinomycetes</taxon>
        <taxon>Actinomycetales</taxon>
        <taxon>Actinomycetaceae</taxon>
        <taxon>Arcanobacterium</taxon>
    </lineage>
</organism>
<evidence type="ECO:0000313" key="3">
    <source>
        <dbReference type="EMBL" id="WFM83350.1"/>
    </source>
</evidence>
<protein>
    <submittedName>
        <fullName evidence="3">Ig-like domain-containing protein</fullName>
    </submittedName>
</protein>
<name>A0ABY8FXW0_9ACTO</name>
<accession>A0ABY8FXW0</accession>
<feature type="signal peptide" evidence="2">
    <location>
        <begin position="1"/>
        <end position="27"/>
    </location>
</feature>
<dbReference type="RefSeq" id="WP_278012745.1">
    <property type="nucleotide sequence ID" value="NZ_CP121208.1"/>
</dbReference>
<feature type="region of interest" description="Disordered" evidence="1">
    <location>
        <begin position="360"/>
        <end position="391"/>
    </location>
</feature>
<feature type="chain" id="PRO_5047037919" evidence="2">
    <location>
        <begin position="28"/>
        <end position="1511"/>
    </location>
</feature>
<evidence type="ECO:0000256" key="1">
    <source>
        <dbReference type="SAM" id="MobiDB-lite"/>
    </source>
</evidence>
<dbReference type="Pfam" id="PF17963">
    <property type="entry name" value="Big_9"/>
    <property type="match status" value="6"/>
</dbReference>
<dbReference type="Gene3D" id="2.60.40.2810">
    <property type="match status" value="1"/>
</dbReference>
<proteinExistence type="predicted"/>
<keyword evidence="2" id="KW-0732">Signal</keyword>
<reference evidence="3 4" key="1">
    <citation type="submission" date="2023-03" db="EMBL/GenBank/DDBJ databases">
        <title>Complete genome of Arcanobacterium canis strain DSM 25104 isolated in 2010 from a canine otitis externa in Germany.</title>
        <authorList>
            <person name="Borowiak M."/>
            <person name="Kreitlow A."/>
            <person name="Malorny B."/>
            <person name="Laemmler C."/>
            <person name="Prenger-Berninghoff E."/>
            <person name="Ploetz M."/>
            <person name="Abdulmawjood A."/>
        </authorList>
    </citation>
    <scope>NUCLEOTIDE SEQUENCE [LARGE SCALE GENOMIC DNA]</scope>
    <source>
        <strain evidence="3 4">DSM 25104</strain>
    </source>
</reference>
<feature type="compositionally biased region" description="Polar residues" evidence="1">
    <location>
        <begin position="360"/>
        <end position="389"/>
    </location>
</feature>
<dbReference type="Proteomes" id="UP001215216">
    <property type="component" value="Chromosome"/>
</dbReference>
<sequence length="1511" mass="157876">MFTKRRAQKKIASLVAGGALLATWVTAAVWHGGIPAQHVDLTDSGVWVTNTRSQIVGHVNYPSMTLDAQLRTPSGAFDVAQQGDEVLFHDLSARSIAMVDPASSTFGKLTSLAQASVSTLGGGYVASYDPTSGTVWKAEVGKAAHLGTNDTVAATSLPQGDVVLTDTGTLHGASPITRKWIAGDHRDVLPADIRYDHTLQVSAVGDHSLVLDTTSGMLYIDGAKRQAHIRGKDLALQLPGPQADFALIANDKELIEVNLETASIEAYPAQVSGRETQSGAPARPVFHQGCAYSAWSGTGVYMRECPGHQDDQVKQNDSLRDSRAAVFRTNRDAIVLNDTVSGRVWLPDKNMQIVDDWDTTLTDHNTPQKADQRSHSQSNEPANPQTSAHNRVPLAEPDAFGVRAGQITTLPVLLNDSDPDGDVLTVSLLKEPSFGRVVPIRAGRAFQIDTPASASGRTTFTYEVNDGRGGRAQTTVAITVHPPEQNLPPRQVVSTVTRLAPDGRISAQLLDDWIDPDGDPIYLANVGEEDKLNITWNRTGSVELANAGHASGTVSLPIAVSDGLLTGDGALAVQVASGEVAPTANADSVSLTLGNSTVFSPLANDVDPNGDPLRLVSLGEIPQGIVANMDPASGNISLEALSVGTFYLPYSITDGKNSAVGKVRIDVTDAQQDGVPIPETDLAVAGDKPTVIDPLANDWDPGSGVLTVTDVRAPKGVSVLAMGQQYVRISANAGLTAPAQLTYTVSNGTASAQGTIVVFPSGPPHDEAPIAIDDTLTVRSGDVGTVDVVANDISPDALQVTSVGDIPAAAGEVFFSEHDVRVKAGKPGQYAIAYTVTDEHGRSARARVNLRVLSPGQNAVPHPLDLVARTRAGGQVTINVPLNGIDSDGDSVELTSIDNSAKLGVATAQADGTITYRADADAAGTDVFTYQVTDRGGKSAQARVRVGIAPASDHNQAPIPGPDRVTVRPRTQVEVPVLANDVDPDFDPIALAIGTAHSHKDDVVVTEKSGGQLAFTAPEKPGTYLVHYDVVDSRGGRATGLLTVIVNPNAPKLAPIPADDFPQVTGAPQQITVDVLRNDRDPDGAASQLKVSTSDPAAKVRDQRLVIDLAPTRRPVVYTVTDADGLSGSAVVWVPGLENPSSAPQDDQTPHLIRGAAISLRPGQSLTSDINSYIDPDVTIDGQVTPGTGMIARGHGTNLTVTASDGDARNTYVSVGVVSKSGKRATISIPVLIRDGNRAPIISGAAVEVVTGGEGISLDLGTIARDPDDDQLSYTIESVPDGIAAEVNGHTLRVDAHRGARVGRAGTIRIAASDGKATTSGNVSVSVIEQTAPRLSVGTTARQVRRGQSVTIDVSDLVHNPFPTPPRIVSADGGGAVRVAVSGTRLTVTPTQVGEFPVRFTLRDATGDASRDVSSIVYLDAVDVPDAPREVTAVLQGHTALVSFVPGGLGGSSLRAAVITDLTQGDHVRCTPGSVCRMPARIRGVAHQFHVVLYNDVGASAPTISRPLQID</sequence>